<feature type="region of interest" description="Disordered" evidence="1">
    <location>
        <begin position="239"/>
        <end position="263"/>
    </location>
</feature>
<proteinExistence type="predicted"/>
<keyword evidence="5" id="KW-1185">Reference proteome</keyword>
<keyword evidence="2" id="KW-0812">Transmembrane</keyword>
<dbReference type="AlphaFoldDB" id="A0A9Q1BGH8"/>
<feature type="transmembrane region" description="Helical" evidence="2">
    <location>
        <begin position="287"/>
        <end position="312"/>
    </location>
</feature>
<keyword evidence="2" id="KW-0472">Membrane</keyword>
<comment type="caution">
    <text evidence="4">The sequence shown here is derived from an EMBL/GenBank/DDBJ whole genome shotgun (WGS) entry which is preliminary data.</text>
</comment>
<keyword evidence="2" id="KW-1133">Transmembrane helix</keyword>
<feature type="signal peptide" evidence="3">
    <location>
        <begin position="1"/>
        <end position="23"/>
    </location>
</feature>
<dbReference type="Proteomes" id="UP001152320">
    <property type="component" value="Chromosome 16"/>
</dbReference>
<feature type="compositionally biased region" description="Low complexity" evidence="1">
    <location>
        <begin position="86"/>
        <end position="100"/>
    </location>
</feature>
<evidence type="ECO:0000313" key="5">
    <source>
        <dbReference type="Proteomes" id="UP001152320"/>
    </source>
</evidence>
<feature type="chain" id="PRO_5040137148" evidence="3">
    <location>
        <begin position="24"/>
        <end position="366"/>
    </location>
</feature>
<evidence type="ECO:0000256" key="2">
    <source>
        <dbReference type="SAM" id="Phobius"/>
    </source>
</evidence>
<evidence type="ECO:0000313" key="4">
    <source>
        <dbReference type="EMBL" id="KAJ8026826.1"/>
    </source>
</evidence>
<dbReference type="EMBL" id="JAIZAY010000016">
    <property type="protein sequence ID" value="KAJ8026826.1"/>
    <property type="molecule type" value="Genomic_DNA"/>
</dbReference>
<name>A0A9Q1BGH8_HOLLE</name>
<keyword evidence="3" id="KW-0732">Signal</keyword>
<protein>
    <submittedName>
        <fullName evidence="4">Uncharacterized protein</fullName>
    </submittedName>
</protein>
<gene>
    <name evidence="4" type="ORF">HOLleu_31771</name>
</gene>
<feature type="region of interest" description="Disordered" evidence="1">
    <location>
        <begin position="81"/>
        <end position="109"/>
    </location>
</feature>
<sequence>MRTVSGTTLLSIFLVFTMQCVRCKGGATTSPGIKSVTTAEGATENLLPTVETMKFTNMPNSSASVTERDYTSKEVTISDVSGNNGSTIFEESTTESTPTSKGVISGGTVTPTDVTGSSVYSGVITSPGITSVTRSNETTSEGATENLLSTVETMKFTNMPNSSTSVTEGDHTSKEVTISGVKTSPGITSVTRSDETTSEGTTENLLSTVETMKIITNMPNSSTSVTEEDHTSKEVTISDISGNNGSTIFEESATKSTPTSKGVISEETVIPTDVTESSVNPGRARNWVVICSVTIVAGLAILCTIALTWFCLKQNKLRKSRTNPVFFKMTTADSFESNENVDLLGIDNPLYNIDLELTNIQLRPSS</sequence>
<evidence type="ECO:0000256" key="3">
    <source>
        <dbReference type="SAM" id="SignalP"/>
    </source>
</evidence>
<reference evidence="4" key="1">
    <citation type="submission" date="2021-10" db="EMBL/GenBank/DDBJ databases">
        <title>Tropical sea cucumber genome reveals ecological adaptation and Cuvierian tubules defense mechanism.</title>
        <authorList>
            <person name="Chen T."/>
        </authorList>
    </citation>
    <scope>NUCLEOTIDE SEQUENCE</scope>
    <source>
        <strain evidence="4">Nanhai2018</strain>
        <tissue evidence="4">Muscle</tissue>
    </source>
</reference>
<evidence type="ECO:0000256" key="1">
    <source>
        <dbReference type="SAM" id="MobiDB-lite"/>
    </source>
</evidence>
<organism evidence="4 5">
    <name type="scientific">Holothuria leucospilota</name>
    <name type="common">Black long sea cucumber</name>
    <name type="synonym">Mertensiothuria leucospilota</name>
    <dbReference type="NCBI Taxonomy" id="206669"/>
    <lineage>
        <taxon>Eukaryota</taxon>
        <taxon>Metazoa</taxon>
        <taxon>Echinodermata</taxon>
        <taxon>Eleutherozoa</taxon>
        <taxon>Echinozoa</taxon>
        <taxon>Holothuroidea</taxon>
        <taxon>Aspidochirotacea</taxon>
        <taxon>Aspidochirotida</taxon>
        <taxon>Holothuriidae</taxon>
        <taxon>Holothuria</taxon>
    </lineage>
</organism>
<feature type="compositionally biased region" description="Polar residues" evidence="1">
    <location>
        <begin position="239"/>
        <end position="262"/>
    </location>
</feature>
<accession>A0A9Q1BGH8</accession>